<evidence type="ECO:0000313" key="2">
    <source>
        <dbReference type="EMBL" id="MBE6504281.1"/>
    </source>
</evidence>
<keyword evidence="1" id="KW-0472">Membrane</keyword>
<dbReference type="Proteomes" id="UP000762703">
    <property type="component" value="Unassembled WGS sequence"/>
</dbReference>
<dbReference type="RefSeq" id="WP_303735920.1">
    <property type="nucleotide sequence ID" value="NZ_SUTE01000002.1"/>
</dbReference>
<evidence type="ECO:0000256" key="1">
    <source>
        <dbReference type="SAM" id="Phobius"/>
    </source>
</evidence>
<dbReference type="AlphaFoldDB" id="A0A8T3VHP7"/>
<feature type="transmembrane region" description="Helical" evidence="1">
    <location>
        <begin position="102"/>
        <end position="121"/>
    </location>
</feature>
<comment type="caution">
    <text evidence="2">The sequence shown here is derived from an EMBL/GenBank/DDBJ whole genome shotgun (WGS) entry which is preliminary data.</text>
</comment>
<protein>
    <submittedName>
        <fullName evidence="2">DUF4405 domain-containing protein</fullName>
    </submittedName>
</protein>
<evidence type="ECO:0000313" key="3">
    <source>
        <dbReference type="Proteomes" id="UP000762703"/>
    </source>
</evidence>
<feature type="transmembrane region" description="Helical" evidence="1">
    <location>
        <begin position="23"/>
        <end position="43"/>
    </location>
</feature>
<organism evidence="2 3">
    <name type="scientific">Methanobrevibacter millerae</name>
    <dbReference type="NCBI Taxonomy" id="230361"/>
    <lineage>
        <taxon>Archaea</taxon>
        <taxon>Methanobacteriati</taxon>
        <taxon>Methanobacteriota</taxon>
        <taxon>Methanomada group</taxon>
        <taxon>Methanobacteria</taxon>
        <taxon>Methanobacteriales</taxon>
        <taxon>Methanobacteriaceae</taxon>
        <taxon>Methanobrevibacter</taxon>
    </lineage>
</organism>
<sequence>MKKIAVDILMGITIILEFVSLPILLHEVLGIGLAFLIILHINYNKKYFKSIFKGKYNLKRTVDLFIHFGLLFSLAATIISGICCSQKSLKKITIAGYKMSHIHKGTSIISLVFLGLHLFTTRKKLFRAIKKLQ</sequence>
<feature type="transmembrane region" description="Helical" evidence="1">
    <location>
        <begin position="64"/>
        <end position="82"/>
    </location>
</feature>
<dbReference type="EMBL" id="SUTE01000002">
    <property type="protein sequence ID" value="MBE6504281.1"/>
    <property type="molecule type" value="Genomic_DNA"/>
</dbReference>
<reference evidence="2" key="1">
    <citation type="submission" date="2019-04" db="EMBL/GenBank/DDBJ databases">
        <title>Evolution of Biomass-Degrading Anaerobic Consortia Revealed by Metagenomics.</title>
        <authorList>
            <person name="Peng X."/>
        </authorList>
    </citation>
    <scope>NUCLEOTIDE SEQUENCE</scope>
    <source>
        <strain evidence="2">SIG12</strain>
    </source>
</reference>
<proteinExistence type="predicted"/>
<name>A0A8T3VHP7_9EURY</name>
<keyword evidence="1" id="KW-0812">Transmembrane</keyword>
<gene>
    <name evidence="2" type="ORF">E7Z73_00860</name>
</gene>
<accession>A0A8T3VHP7</accession>
<keyword evidence="1" id="KW-1133">Transmembrane helix</keyword>